<dbReference type="InterPro" id="IPR052895">
    <property type="entry name" value="HetReg/Transcr_Mod"/>
</dbReference>
<dbReference type="GeneID" id="85460401"/>
<dbReference type="PANTHER" id="PTHR24148">
    <property type="entry name" value="ANKYRIN REPEAT DOMAIN-CONTAINING PROTEIN 39 HOMOLOG-RELATED"/>
    <property type="match status" value="1"/>
</dbReference>
<feature type="domain" description="Heterokaryon incompatibility" evidence="1">
    <location>
        <begin position="119"/>
        <end position="266"/>
    </location>
</feature>
<dbReference type="RefSeq" id="XP_060425003.1">
    <property type="nucleotide sequence ID" value="XM_060575875.1"/>
</dbReference>
<dbReference type="Proteomes" id="UP001224890">
    <property type="component" value="Unassembled WGS sequence"/>
</dbReference>
<dbReference type="EMBL" id="JAHMHR010000051">
    <property type="protein sequence ID" value="KAK1671000.1"/>
    <property type="molecule type" value="Genomic_DNA"/>
</dbReference>
<dbReference type="Pfam" id="PF06985">
    <property type="entry name" value="HET"/>
    <property type="match status" value="1"/>
</dbReference>
<protein>
    <submittedName>
        <fullName evidence="2">Heterokaryon incompatibility protein-domain-containing protein</fullName>
    </submittedName>
</protein>
<evidence type="ECO:0000313" key="3">
    <source>
        <dbReference type="Proteomes" id="UP001224890"/>
    </source>
</evidence>
<sequence length="682" mass="77004">MSSNDTQFFKRSLTSEYWVNFNVDKKFTLAGIAEPEIDSDDRNLIRTWVSSHAIPKTAPAQPQLSSLYRPILDPFETRVLEILPGSNADKLRGNLHHCSLELDARFALSVDGLATPIVYTALSYTWGANVFDETIECDGIVKNITTSLAVALKALRQEGRSVVMWIDQICINQQDHKEKEQQIPLMTRVYQGATNTVIWLGESSSHSASVIKLLEDVRTLLQFKEGEVNPEDFERLCLPPPNSEIWEALWDFLARPWFSRLWIIQEVILSHDPWVVCGNDMTTWDVLSLACLNLWTCGISRWLEEKINFGNRIVGTRKDHCELVQRLSEMKAAYDNLMPPLFDVLVEARGAECYDSRDKVYGLLGVCAGPDTMVIKPSYAIDYPETRLYRDLAVHHLLNVNPILGSILDCVDHESADLPSWVPDWRKPRRSYSLGHAGTTRTAYMACRNPKVEVGKVLARLEGEHKDQWRLQGVVFDTIMSVSIIFDNPYLSLSEPVAENKALKEMHSFVAGLKQYPGHETVFSAFWQTLVAGKDATEMAKAPVAYEEILSFLIDASTGLSPSLPGQTYSARQKRPVGKGKLDLESFKTRVARKTFQEVATAMMHAMQNRRLCLTSKGYLGLLPETGRVGDEVYVLEACHVPFLLRKVDKRRHRLVGECYVHGIMHGEAVPDDMSMDDVILV</sequence>
<keyword evidence="3" id="KW-1185">Reference proteome</keyword>
<dbReference type="PANTHER" id="PTHR24148:SF64">
    <property type="entry name" value="HETEROKARYON INCOMPATIBILITY DOMAIN-CONTAINING PROTEIN"/>
    <property type="match status" value="1"/>
</dbReference>
<dbReference type="Pfam" id="PF26639">
    <property type="entry name" value="Het-6_barrel"/>
    <property type="match status" value="1"/>
</dbReference>
<reference evidence="2" key="1">
    <citation type="submission" date="2021-06" db="EMBL/GenBank/DDBJ databases">
        <title>Comparative genomics, transcriptomics and evolutionary studies reveal genomic signatures of adaptation to plant cell wall in hemibiotrophic fungi.</title>
        <authorList>
            <consortium name="DOE Joint Genome Institute"/>
            <person name="Baroncelli R."/>
            <person name="Diaz J.F."/>
            <person name="Benocci T."/>
            <person name="Peng M."/>
            <person name="Battaglia E."/>
            <person name="Haridas S."/>
            <person name="Andreopoulos W."/>
            <person name="Labutti K."/>
            <person name="Pangilinan J."/>
            <person name="Floch G.L."/>
            <person name="Makela M.R."/>
            <person name="Henrissat B."/>
            <person name="Grigoriev I.V."/>
            <person name="Crouch J.A."/>
            <person name="De Vries R.P."/>
            <person name="Sukno S.A."/>
            <person name="Thon M.R."/>
        </authorList>
    </citation>
    <scope>NUCLEOTIDE SEQUENCE</scope>
    <source>
        <strain evidence="2">CBS 193.32</strain>
    </source>
</reference>
<gene>
    <name evidence="2" type="ORF">BDP55DRAFT_677181</name>
</gene>
<evidence type="ECO:0000313" key="2">
    <source>
        <dbReference type="EMBL" id="KAK1671000.1"/>
    </source>
</evidence>
<organism evidence="2 3">
    <name type="scientific">Colletotrichum godetiae</name>
    <dbReference type="NCBI Taxonomy" id="1209918"/>
    <lineage>
        <taxon>Eukaryota</taxon>
        <taxon>Fungi</taxon>
        <taxon>Dikarya</taxon>
        <taxon>Ascomycota</taxon>
        <taxon>Pezizomycotina</taxon>
        <taxon>Sordariomycetes</taxon>
        <taxon>Hypocreomycetidae</taxon>
        <taxon>Glomerellales</taxon>
        <taxon>Glomerellaceae</taxon>
        <taxon>Colletotrichum</taxon>
        <taxon>Colletotrichum acutatum species complex</taxon>
    </lineage>
</organism>
<dbReference type="AlphaFoldDB" id="A0AAJ0ACX8"/>
<name>A0AAJ0ACX8_9PEZI</name>
<accession>A0AAJ0ACX8</accession>
<evidence type="ECO:0000259" key="1">
    <source>
        <dbReference type="Pfam" id="PF06985"/>
    </source>
</evidence>
<comment type="caution">
    <text evidence="2">The sequence shown here is derived from an EMBL/GenBank/DDBJ whole genome shotgun (WGS) entry which is preliminary data.</text>
</comment>
<proteinExistence type="predicted"/>
<dbReference type="InterPro" id="IPR010730">
    <property type="entry name" value="HET"/>
</dbReference>